<dbReference type="PRINTS" id="PR00033">
    <property type="entry name" value="HTHASNC"/>
</dbReference>
<evidence type="ECO:0000313" key="5">
    <source>
        <dbReference type="EMBL" id="WEK45222.1"/>
    </source>
</evidence>
<name>A0AAJ5X3L8_9SPHN</name>
<evidence type="ECO:0000256" key="3">
    <source>
        <dbReference type="ARBA" id="ARBA00023163"/>
    </source>
</evidence>
<dbReference type="GO" id="GO:0043565">
    <property type="term" value="F:sequence-specific DNA binding"/>
    <property type="evidence" value="ECO:0007669"/>
    <property type="project" value="InterPro"/>
</dbReference>
<dbReference type="SMART" id="SM00344">
    <property type="entry name" value="HTH_ASNC"/>
    <property type="match status" value="1"/>
</dbReference>
<dbReference type="PROSITE" id="PS50956">
    <property type="entry name" value="HTH_ASNC_2"/>
    <property type="match status" value="1"/>
</dbReference>
<dbReference type="GO" id="GO:0043200">
    <property type="term" value="P:response to amino acid"/>
    <property type="evidence" value="ECO:0007669"/>
    <property type="project" value="TreeGrafter"/>
</dbReference>
<dbReference type="InterPro" id="IPR011008">
    <property type="entry name" value="Dimeric_a/b-barrel"/>
</dbReference>
<evidence type="ECO:0000256" key="1">
    <source>
        <dbReference type="ARBA" id="ARBA00023015"/>
    </source>
</evidence>
<dbReference type="Proteomes" id="UP001218362">
    <property type="component" value="Chromosome"/>
</dbReference>
<dbReference type="InterPro" id="IPR036390">
    <property type="entry name" value="WH_DNA-bd_sf"/>
</dbReference>
<sequence length="158" mass="17797">MQNIGKLDRYDRALLSLLQEEALLTADELSKFVALSPSAIARRVRRLRDQRVIIADRAVVTDRIGPFLTAMVEVQLAYHGIAQLEPLFQKLSAMDEVQVIMDVAGSMDLVLIVAVRDLDAFNEFADVALAGDPAVRRYETRLIKRRRKFTTAWPIESG</sequence>
<organism evidence="5 6">
    <name type="scientific">Candidatus Andeanibacterium colombiense</name>
    <dbReference type="NCBI Taxonomy" id="3121345"/>
    <lineage>
        <taxon>Bacteria</taxon>
        <taxon>Pseudomonadati</taxon>
        <taxon>Pseudomonadota</taxon>
        <taxon>Alphaproteobacteria</taxon>
        <taxon>Sphingomonadales</taxon>
        <taxon>Sphingomonadaceae</taxon>
        <taxon>Candidatus Andeanibacterium</taxon>
    </lineage>
</organism>
<dbReference type="PANTHER" id="PTHR30154">
    <property type="entry name" value="LEUCINE-RESPONSIVE REGULATORY PROTEIN"/>
    <property type="match status" value="1"/>
</dbReference>
<feature type="domain" description="HTH asnC-type" evidence="4">
    <location>
        <begin position="7"/>
        <end position="60"/>
    </location>
</feature>
<dbReference type="KEGG" id="acob:P0Y56_09250"/>
<dbReference type="Gene3D" id="3.30.70.920">
    <property type="match status" value="1"/>
</dbReference>
<keyword evidence="2" id="KW-0238">DNA-binding</keyword>
<protein>
    <submittedName>
        <fullName evidence="5">Lrp/AsnC family transcriptional regulator</fullName>
    </submittedName>
</protein>
<dbReference type="EMBL" id="CP119316">
    <property type="protein sequence ID" value="WEK45222.1"/>
    <property type="molecule type" value="Genomic_DNA"/>
</dbReference>
<dbReference type="InterPro" id="IPR000485">
    <property type="entry name" value="AsnC-type_HTH_dom"/>
</dbReference>
<keyword evidence="3" id="KW-0804">Transcription</keyword>
<evidence type="ECO:0000313" key="6">
    <source>
        <dbReference type="Proteomes" id="UP001218362"/>
    </source>
</evidence>
<dbReference type="AlphaFoldDB" id="A0AAJ5X3L8"/>
<dbReference type="Pfam" id="PF01037">
    <property type="entry name" value="AsnC_trans_reg"/>
    <property type="match status" value="1"/>
</dbReference>
<evidence type="ECO:0000256" key="2">
    <source>
        <dbReference type="ARBA" id="ARBA00023125"/>
    </source>
</evidence>
<keyword evidence="1" id="KW-0805">Transcription regulation</keyword>
<dbReference type="GO" id="GO:0005829">
    <property type="term" value="C:cytosol"/>
    <property type="evidence" value="ECO:0007669"/>
    <property type="project" value="TreeGrafter"/>
</dbReference>
<dbReference type="Pfam" id="PF13412">
    <property type="entry name" value="HTH_24"/>
    <property type="match status" value="1"/>
</dbReference>
<evidence type="ECO:0000259" key="4">
    <source>
        <dbReference type="PROSITE" id="PS50956"/>
    </source>
</evidence>
<dbReference type="SUPFAM" id="SSF46785">
    <property type="entry name" value="Winged helix' DNA-binding domain"/>
    <property type="match status" value="1"/>
</dbReference>
<dbReference type="InterPro" id="IPR036388">
    <property type="entry name" value="WH-like_DNA-bd_sf"/>
</dbReference>
<dbReference type="SUPFAM" id="SSF54909">
    <property type="entry name" value="Dimeric alpha+beta barrel"/>
    <property type="match status" value="1"/>
</dbReference>
<dbReference type="InterPro" id="IPR019888">
    <property type="entry name" value="Tscrpt_reg_AsnC-like"/>
</dbReference>
<accession>A0AAJ5X3L8</accession>
<dbReference type="PANTHER" id="PTHR30154:SF34">
    <property type="entry name" value="TRANSCRIPTIONAL REGULATOR AZLB"/>
    <property type="match status" value="1"/>
</dbReference>
<dbReference type="InterPro" id="IPR019887">
    <property type="entry name" value="Tscrpt_reg_AsnC/Lrp_C"/>
</dbReference>
<reference evidence="5" key="1">
    <citation type="submission" date="2023-03" db="EMBL/GenBank/DDBJ databases">
        <title>Andean soil-derived lignocellulolytic bacterial consortium as a source of novel taxa and putative plastic-active enzymes.</title>
        <authorList>
            <person name="Diaz-Garcia L."/>
            <person name="Chuvochina M."/>
            <person name="Feuerriegel G."/>
            <person name="Bunk B."/>
            <person name="Sproer C."/>
            <person name="Streit W.R."/>
            <person name="Rodriguez L.M."/>
            <person name="Overmann J."/>
            <person name="Jimenez D.J."/>
        </authorList>
    </citation>
    <scope>NUCLEOTIDE SEQUENCE</scope>
    <source>
        <strain evidence="5">MAG 26</strain>
    </source>
</reference>
<proteinExistence type="predicted"/>
<gene>
    <name evidence="5" type="ORF">P0Y56_09250</name>
</gene>
<dbReference type="Gene3D" id="1.10.10.10">
    <property type="entry name" value="Winged helix-like DNA-binding domain superfamily/Winged helix DNA-binding domain"/>
    <property type="match status" value="1"/>
</dbReference>